<dbReference type="InterPro" id="IPR008966">
    <property type="entry name" value="Adhesion_dom_sf"/>
</dbReference>
<dbReference type="RefSeq" id="WP_101824130.1">
    <property type="nucleotide sequence ID" value="NZ_PJZH01000007.1"/>
</dbReference>
<evidence type="ECO:0000259" key="2">
    <source>
        <dbReference type="Pfam" id="PF00419"/>
    </source>
</evidence>
<gene>
    <name evidence="3" type="ORF">CYR32_09355</name>
</gene>
<keyword evidence="4" id="KW-1185">Reference proteome</keyword>
<protein>
    <submittedName>
        <fullName evidence="3">Fimbrial protein</fullName>
    </submittedName>
</protein>
<dbReference type="InterPro" id="IPR050263">
    <property type="entry name" value="Bact_Fimbrial_Adh_Pro"/>
</dbReference>
<dbReference type="OrthoDB" id="6522787at2"/>
<keyword evidence="1" id="KW-0732">Signal</keyword>
<dbReference type="EMBL" id="PJZH01000007">
    <property type="protein sequence ID" value="PLR35958.1"/>
    <property type="molecule type" value="Genomic_DNA"/>
</dbReference>
<dbReference type="InterPro" id="IPR000259">
    <property type="entry name" value="Adhesion_dom_fimbrial"/>
</dbReference>
<dbReference type="Proteomes" id="UP000234503">
    <property type="component" value="Unassembled WGS sequence"/>
</dbReference>
<feature type="chain" id="PRO_5014626356" evidence="1">
    <location>
        <begin position="25"/>
        <end position="183"/>
    </location>
</feature>
<feature type="signal peptide" evidence="1">
    <location>
        <begin position="1"/>
        <end position="24"/>
    </location>
</feature>
<dbReference type="GO" id="GO:0043709">
    <property type="term" value="P:cell adhesion involved in single-species biofilm formation"/>
    <property type="evidence" value="ECO:0007669"/>
    <property type="project" value="TreeGrafter"/>
</dbReference>
<organism evidence="3 4">
    <name type="scientific">Chimaeribacter coloradensis</name>
    <dbReference type="NCBI Taxonomy" id="2060068"/>
    <lineage>
        <taxon>Bacteria</taxon>
        <taxon>Pseudomonadati</taxon>
        <taxon>Pseudomonadota</taxon>
        <taxon>Gammaproteobacteria</taxon>
        <taxon>Enterobacterales</taxon>
        <taxon>Yersiniaceae</taxon>
        <taxon>Chimaeribacter</taxon>
    </lineage>
</organism>
<dbReference type="Gene3D" id="2.60.40.1090">
    <property type="entry name" value="Fimbrial-type adhesion domain"/>
    <property type="match status" value="1"/>
</dbReference>
<evidence type="ECO:0000313" key="3">
    <source>
        <dbReference type="EMBL" id="PLR35958.1"/>
    </source>
</evidence>
<dbReference type="InterPro" id="IPR036937">
    <property type="entry name" value="Adhesion_dom_fimbrial_sf"/>
</dbReference>
<dbReference type="AlphaFoldDB" id="A0A2N5E4N6"/>
<comment type="caution">
    <text evidence="3">The sequence shown here is derived from an EMBL/GenBank/DDBJ whole genome shotgun (WGS) entry which is preliminary data.</text>
</comment>
<proteinExistence type="predicted"/>
<reference evidence="3 4" key="1">
    <citation type="submission" date="2017-12" db="EMBL/GenBank/DDBJ databases">
        <title>Characterization of six clinical isolates of Enterochimera gen. nov., a novel genus of the Yersiniaciae family and the three species Enterochimera arupensis sp. nov., Enterochimera coloradensis sp. nov, and Enterochimera californica sp. nov.</title>
        <authorList>
            <person name="Rossi A."/>
            <person name="Fisher M."/>
        </authorList>
    </citation>
    <scope>NUCLEOTIDE SEQUENCE [LARGE SCALE GENOMIC DNA]</scope>
    <source>
        <strain evidence="4">2016-Iso4</strain>
    </source>
</reference>
<name>A0A2N5E4N6_9GAMM</name>
<dbReference type="PANTHER" id="PTHR33420">
    <property type="entry name" value="FIMBRIAL SUBUNIT ELFA-RELATED"/>
    <property type="match status" value="1"/>
</dbReference>
<dbReference type="Pfam" id="PF00419">
    <property type="entry name" value="Fimbrial"/>
    <property type="match status" value="1"/>
</dbReference>
<dbReference type="PANTHER" id="PTHR33420:SF11">
    <property type="entry name" value="FIMBRIAL-LIKE PROTEIN"/>
    <property type="match status" value="1"/>
</dbReference>
<dbReference type="GO" id="GO:0009289">
    <property type="term" value="C:pilus"/>
    <property type="evidence" value="ECO:0007669"/>
    <property type="project" value="InterPro"/>
</dbReference>
<dbReference type="SUPFAM" id="SSF49401">
    <property type="entry name" value="Bacterial adhesins"/>
    <property type="match status" value="1"/>
</dbReference>
<sequence length="183" mass="18772">MQPIKKTLLCLAVSALFAVGGASAAEQGQGKITFKGLVINAPCSVDPESVDLQVSLGEVSDKALASGTSAAVPVNIQLNDCVLDDGSGGALFSKVKVKFTSASVTGVDNNLLANLLSGGAQHVGVRLMQENEQHIGIGSTVEVPLTGTNKIQVLKFKAHMEPVGGAPTPGEVEATANYVLEYL</sequence>
<accession>A0A2N5E4N6</accession>
<evidence type="ECO:0000313" key="4">
    <source>
        <dbReference type="Proteomes" id="UP000234503"/>
    </source>
</evidence>
<evidence type="ECO:0000256" key="1">
    <source>
        <dbReference type="SAM" id="SignalP"/>
    </source>
</evidence>
<feature type="domain" description="Fimbrial-type adhesion" evidence="2">
    <location>
        <begin position="32"/>
        <end position="182"/>
    </location>
</feature>